<dbReference type="AlphaFoldDB" id="A0A1E2VB28"/>
<dbReference type="InterPro" id="IPR020013">
    <property type="entry name" value="Flagellar_FlgE/F/G"/>
</dbReference>
<keyword evidence="10" id="KW-0282">Flagellum</keyword>
<evidence type="ECO:0000313" key="10">
    <source>
        <dbReference type="EMBL" id="ODC04181.1"/>
    </source>
</evidence>
<dbReference type="GO" id="GO:0071978">
    <property type="term" value="P:bacterial-type flagellum-dependent swarming motility"/>
    <property type="evidence" value="ECO:0007669"/>
    <property type="project" value="TreeGrafter"/>
</dbReference>
<sequence length="447" mass="46858">MAFNVGLSGLRGAQIDLNTIGNNVANASTTGFKQSRAEFGDVYAASVLGTGKNAVGSGVLVERVAQMHNQGNINSTDNSLDLAINGNGYFITKNNGSTEYTRNGIFLIDKDGYVVNNTGARLQGYEAEDGEVLTGALGDIRIEQANVAPRATDRIDMENNLDSGEDIIPAATAFNPDDATTYNHSTAVKTFDSLGNEHTLRVYYKKVADSTSTPAAAVGETDWEVYTSITNTQGETLFWDGAAYSDPTVNPPAANATIGYSNTGTFAGINPPAAAGDPTQSFSLDLSSVDGTSTEFGQNGDNTVAVAFTGSTQYGDNFEVSSLTQDGYTTGKMSGLNVDQDGTIYARYTNGQQKAVGQVPIANFRNPGGLKPVGSTAWAETTDSGIPTVNTAGTGVTGAVDGGSLEDSNVDLSEELVKMIVAQRNYQANAKTIQTQDALTQTIINIR</sequence>
<comment type="caution">
    <text evidence="10">The sequence shown here is derived from an EMBL/GenBank/DDBJ whole genome shotgun (WGS) entry which is preliminary data.</text>
</comment>
<dbReference type="InterPro" id="IPR053967">
    <property type="entry name" value="LlgE_F_G-like_D1"/>
</dbReference>
<evidence type="ECO:0000256" key="2">
    <source>
        <dbReference type="ARBA" id="ARBA00009677"/>
    </source>
</evidence>
<dbReference type="Proteomes" id="UP000094291">
    <property type="component" value="Unassembled WGS sequence"/>
</dbReference>
<dbReference type="EMBL" id="MDTQ01000001">
    <property type="protein sequence ID" value="ODC04181.1"/>
    <property type="molecule type" value="Genomic_DNA"/>
</dbReference>
<dbReference type="GO" id="GO:0009425">
    <property type="term" value="C:bacterial-type flagellum basal body"/>
    <property type="evidence" value="ECO:0007669"/>
    <property type="project" value="UniProtKB-SubCell"/>
</dbReference>
<keyword evidence="10" id="KW-0969">Cilium</keyword>
<dbReference type="InterPro" id="IPR037058">
    <property type="entry name" value="Falgellar_hook_FlgE_sf"/>
</dbReference>
<comment type="similarity">
    <text evidence="2 5">Belongs to the flagella basal body rod proteins family.</text>
</comment>
<dbReference type="InterPro" id="IPR011491">
    <property type="entry name" value="FlgE_D2"/>
</dbReference>
<dbReference type="InterPro" id="IPR001444">
    <property type="entry name" value="Flag_bb_rod_N"/>
</dbReference>
<name>A0A1E2VB28_9GAMM</name>
<comment type="function">
    <text evidence="5">A flexible structure which links the flagellar filament to the drive apparatus in the basal body.</text>
</comment>
<reference evidence="10 11" key="1">
    <citation type="submission" date="2016-08" db="EMBL/GenBank/DDBJ databases">
        <authorList>
            <person name="Seilhamer J.J."/>
        </authorList>
    </citation>
    <scope>NUCLEOTIDE SEQUENCE [LARGE SCALE GENOMIC DNA]</scope>
    <source>
        <strain evidence="10 11">PH27A</strain>
    </source>
</reference>
<feature type="domain" description="Flagellar basal body rod protein N-terminal" evidence="6">
    <location>
        <begin position="3"/>
        <end position="33"/>
    </location>
</feature>
<dbReference type="Pfam" id="PF00460">
    <property type="entry name" value="Flg_bb_rod"/>
    <property type="match status" value="1"/>
</dbReference>
<dbReference type="STRING" id="197479.BFW38_12235"/>
<evidence type="ECO:0000256" key="4">
    <source>
        <dbReference type="ARBA" id="ARBA00023143"/>
    </source>
</evidence>
<keyword evidence="11" id="KW-1185">Reference proteome</keyword>
<dbReference type="PANTHER" id="PTHR30435">
    <property type="entry name" value="FLAGELLAR PROTEIN"/>
    <property type="match status" value="1"/>
</dbReference>
<evidence type="ECO:0000259" key="8">
    <source>
        <dbReference type="Pfam" id="PF07559"/>
    </source>
</evidence>
<dbReference type="PANTHER" id="PTHR30435:SF1">
    <property type="entry name" value="FLAGELLAR HOOK PROTEIN FLGE"/>
    <property type="match status" value="1"/>
</dbReference>
<evidence type="ECO:0000259" key="7">
    <source>
        <dbReference type="Pfam" id="PF06429"/>
    </source>
</evidence>
<dbReference type="InterPro" id="IPR037925">
    <property type="entry name" value="FlgE/F/G-like"/>
</dbReference>
<keyword evidence="4 5" id="KW-0975">Bacterial flagellum</keyword>
<evidence type="ECO:0000313" key="11">
    <source>
        <dbReference type="Proteomes" id="UP000094291"/>
    </source>
</evidence>
<dbReference type="OrthoDB" id="8578401at2"/>
<evidence type="ECO:0000256" key="5">
    <source>
        <dbReference type="RuleBase" id="RU362116"/>
    </source>
</evidence>
<dbReference type="SUPFAM" id="SSF117143">
    <property type="entry name" value="Flagellar hook protein flgE"/>
    <property type="match status" value="1"/>
</dbReference>
<evidence type="ECO:0000256" key="3">
    <source>
        <dbReference type="ARBA" id="ARBA00019015"/>
    </source>
</evidence>
<feature type="domain" description="Flagellar basal-body/hook protein C-terminal" evidence="7">
    <location>
        <begin position="403"/>
        <end position="446"/>
    </location>
</feature>
<dbReference type="Pfam" id="PF07559">
    <property type="entry name" value="FlgE_D2"/>
    <property type="match status" value="1"/>
</dbReference>
<feature type="domain" description="Flagellar hook protein FlgE/F/G-like D1" evidence="9">
    <location>
        <begin position="83"/>
        <end position="144"/>
    </location>
</feature>
<dbReference type="InterPro" id="IPR010930">
    <property type="entry name" value="Flg_bb/hook_C_dom"/>
</dbReference>
<dbReference type="Gene3D" id="2.60.98.20">
    <property type="entry name" value="Flagellar hook protein FlgE"/>
    <property type="match status" value="1"/>
</dbReference>
<evidence type="ECO:0000259" key="6">
    <source>
        <dbReference type="Pfam" id="PF00460"/>
    </source>
</evidence>
<dbReference type="GO" id="GO:0005829">
    <property type="term" value="C:cytosol"/>
    <property type="evidence" value="ECO:0007669"/>
    <property type="project" value="TreeGrafter"/>
</dbReference>
<dbReference type="Pfam" id="PF22692">
    <property type="entry name" value="LlgE_F_G_D1"/>
    <property type="match status" value="1"/>
</dbReference>
<dbReference type="RefSeq" id="WP_068999088.1">
    <property type="nucleotide sequence ID" value="NZ_MDTQ01000001.1"/>
</dbReference>
<keyword evidence="10" id="KW-0966">Cell projection</keyword>
<dbReference type="Pfam" id="PF06429">
    <property type="entry name" value="Flg_bbr_C"/>
    <property type="match status" value="1"/>
</dbReference>
<evidence type="ECO:0000256" key="1">
    <source>
        <dbReference type="ARBA" id="ARBA00004117"/>
    </source>
</evidence>
<comment type="subcellular location">
    <subcellularLocation>
        <location evidence="1 5">Bacterial flagellum basal body</location>
    </subcellularLocation>
</comment>
<protein>
    <recommendedName>
        <fullName evidence="3 5">Flagellar hook protein FlgE</fullName>
    </recommendedName>
</protein>
<gene>
    <name evidence="10" type="ORF">BFW38_12235</name>
</gene>
<evidence type="ECO:0000259" key="9">
    <source>
        <dbReference type="Pfam" id="PF22692"/>
    </source>
</evidence>
<dbReference type="NCBIfam" id="TIGR03506">
    <property type="entry name" value="FlgEFG_subfam"/>
    <property type="match status" value="1"/>
</dbReference>
<organism evidence="10 11">
    <name type="scientific">Terasakiispira papahanaumokuakeensis</name>
    <dbReference type="NCBI Taxonomy" id="197479"/>
    <lineage>
        <taxon>Bacteria</taxon>
        <taxon>Pseudomonadati</taxon>
        <taxon>Pseudomonadota</taxon>
        <taxon>Gammaproteobacteria</taxon>
        <taxon>Oceanospirillales</taxon>
        <taxon>Terasakiispira</taxon>
    </lineage>
</organism>
<proteinExistence type="inferred from homology"/>
<accession>A0A1E2VB28</accession>
<dbReference type="GO" id="GO:0009424">
    <property type="term" value="C:bacterial-type flagellum hook"/>
    <property type="evidence" value="ECO:0007669"/>
    <property type="project" value="TreeGrafter"/>
</dbReference>
<dbReference type="NCBIfam" id="NF004238">
    <property type="entry name" value="PRK05682.1-1"/>
    <property type="match status" value="1"/>
</dbReference>
<feature type="domain" description="Flagellar hook protein FlgE D2" evidence="8">
    <location>
        <begin position="160"/>
        <end position="328"/>
    </location>
</feature>